<dbReference type="Proteomes" id="UP001315278">
    <property type="component" value="Unassembled WGS sequence"/>
</dbReference>
<name>A0ABS5FNI6_9BRAD</name>
<keyword evidence="2" id="KW-1185">Reference proteome</keyword>
<proteinExistence type="predicted"/>
<accession>A0ABS5FNI6</accession>
<dbReference type="RefSeq" id="WP_212493700.1">
    <property type="nucleotide sequence ID" value="NZ_JAFCJH010000026.1"/>
</dbReference>
<comment type="caution">
    <text evidence="1">The sequence shown here is derived from an EMBL/GenBank/DDBJ whole genome shotgun (WGS) entry which is preliminary data.</text>
</comment>
<evidence type="ECO:0000313" key="2">
    <source>
        <dbReference type="Proteomes" id="UP001315278"/>
    </source>
</evidence>
<reference evidence="2" key="1">
    <citation type="journal article" date="2021" name="ISME J.">
        <title>Evolutionary origin and ecological implication of a unique nif island in free-living Bradyrhizobium lineages.</title>
        <authorList>
            <person name="Tao J."/>
        </authorList>
    </citation>
    <scope>NUCLEOTIDE SEQUENCE [LARGE SCALE GENOMIC DNA]</scope>
    <source>
        <strain evidence="2">SZCCT0434</strain>
    </source>
</reference>
<dbReference type="EMBL" id="JAFCJH010000026">
    <property type="protein sequence ID" value="MBR0798327.1"/>
    <property type="molecule type" value="Genomic_DNA"/>
</dbReference>
<evidence type="ECO:0000313" key="1">
    <source>
        <dbReference type="EMBL" id="MBR0798327.1"/>
    </source>
</evidence>
<sequence length="59" mass="6480">MTVFQAKLERFETLATECDSIADRAADGSKREAYLRLGARYRELAGDMRSVIAAIEAAA</sequence>
<organism evidence="1 2">
    <name type="scientific">Bradyrhizobium jicamae</name>
    <dbReference type="NCBI Taxonomy" id="280332"/>
    <lineage>
        <taxon>Bacteria</taxon>
        <taxon>Pseudomonadati</taxon>
        <taxon>Pseudomonadota</taxon>
        <taxon>Alphaproteobacteria</taxon>
        <taxon>Hyphomicrobiales</taxon>
        <taxon>Nitrobacteraceae</taxon>
        <taxon>Bradyrhizobium</taxon>
    </lineage>
</organism>
<protein>
    <submittedName>
        <fullName evidence="1">Uncharacterized protein</fullName>
    </submittedName>
</protein>
<gene>
    <name evidence="1" type="ORF">JQ615_23355</name>
</gene>